<reference evidence="1 2" key="1">
    <citation type="submission" date="2020-05" db="EMBL/GenBank/DDBJ databases">
        <title>Ramlibacter rhizophilus sp. nov., isolated from rhizosphere soil of national flower Mugunghwa from South Korea.</title>
        <authorList>
            <person name="Zheng-Fei Y."/>
            <person name="Huan T."/>
        </authorList>
    </citation>
    <scope>NUCLEOTIDE SEQUENCE [LARGE SCALE GENOMIC DNA]</scope>
    <source>
        <strain evidence="1 2">H242</strain>
    </source>
</reference>
<protein>
    <recommendedName>
        <fullName evidence="3">UrcA family protein</fullName>
    </recommendedName>
</protein>
<proteinExistence type="predicted"/>
<reference evidence="1 2" key="2">
    <citation type="submission" date="2020-05" db="EMBL/GenBank/DDBJ databases">
        <authorList>
            <person name="Khan S.A."/>
            <person name="Jeon C.O."/>
            <person name="Chun B.H."/>
        </authorList>
    </citation>
    <scope>NUCLEOTIDE SEQUENCE [LARGE SCALE GENOMIC DNA]</scope>
    <source>
        <strain evidence="1 2">H242</strain>
    </source>
</reference>
<name>A0ABX6P1G1_9BURK</name>
<evidence type="ECO:0008006" key="3">
    <source>
        <dbReference type="Google" id="ProtNLM"/>
    </source>
</evidence>
<sequence length="102" mass="11114">MLLAPLTAPAACPMNADMEKTRAETVATSALMRRALVDASRISTPQCVKAVQEDRKMFDDAVVGISNGAFQRMAPDAALREMRNACIVIERLQSHLPRVCKA</sequence>
<evidence type="ECO:0000313" key="1">
    <source>
        <dbReference type="EMBL" id="QJW83939.1"/>
    </source>
</evidence>
<gene>
    <name evidence="1" type="ORF">HK414_08085</name>
</gene>
<dbReference type="Proteomes" id="UP000500826">
    <property type="component" value="Chromosome"/>
</dbReference>
<dbReference type="EMBL" id="CP053418">
    <property type="protein sequence ID" value="QJW83939.1"/>
    <property type="molecule type" value="Genomic_DNA"/>
</dbReference>
<organism evidence="1 2">
    <name type="scientific">Ramlibacter terrae</name>
    <dbReference type="NCBI Taxonomy" id="2732511"/>
    <lineage>
        <taxon>Bacteria</taxon>
        <taxon>Pseudomonadati</taxon>
        <taxon>Pseudomonadota</taxon>
        <taxon>Betaproteobacteria</taxon>
        <taxon>Burkholderiales</taxon>
        <taxon>Comamonadaceae</taxon>
        <taxon>Ramlibacter</taxon>
    </lineage>
</organism>
<evidence type="ECO:0000313" key="2">
    <source>
        <dbReference type="Proteomes" id="UP000500826"/>
    </source>
</evidence>
<keyword evidence="2" id="KW-1185">Reference proteome</keyword>
<accession>A0ABX6P1G1</accession>